<proteinExistence type="predicted"/>
<dbReference type="AlphaFoldDB" id="A0A166XWC0"/>
<dbReference type="Proteomes" id="UP000076584">
    <property type="component" value="Unassembled WGS sequence"/>
</dbReference>
<protein>
    <submittedName>
        <fullName evidence="1">Uncharacterized protein</fullName>
    </submittedName>
</protein>
<keyword evidence="2" id="KW-1185">Reference proteome</keyword>
<reference evidence="1 2" key="1">
    <citation type="submission" date="2015-06" db="EMBL/GenBank/DDBJ databases">
        <title>Survival trade-offs in plant roots during colonization by closely related pathogenic and mutualistic fungi.</title>
        <authorList>
            <person name="Hacquard S."/>
            <person name="Kracher B."/>
            <person name="Hiruma K."/>
            <person name="Weinman A."/>
            <person name="Muench P."/>
            <person name="Garrido Oter R."/>
            <person name="Ver Loren van Themaat E."/>
            <person name="Dallerey J.-F."/>
            <person name="Damm U."/>
            <person name="Henrissat B."/>
            <person name="Lespinet O."/>
            <person name="Thon M."/>
            <person name="Kemen E."/>
            <person name="McHardy A.C."/>
            <person name="Schulze-Lefert P."/>
            <person name="O'Connell R.J."/>
        </authorList>
    </citation>
    <scope>NUCLEOTIDE SEQUENCE [LARGE SCALE GENOMIC DNA]</scope>
    <source>
        <strain evidence="1 2">MAFF 238704</strain>
    </source>
</reference>
<organism evidence="1 2">
    <name type="scientific">Colletotrichum incanum</name>
    <name type="common">Soybean anthracnose fungus</name>
    <dbReference type="NCBI Taxonomy" id="1573173"/>
    <lineage>
        <taxon>Eukaryota</taxon>
        <taxon>Fungi</taxon>
        <taxon>Dikarya</taxon>
        <taxon>Ascomycota</taxon>
        <taxon>Pezizomycotina</taxon>
        <taxon>Sordariomycetes</taxon>
        <taxon>Hypocreomycetidae</taxon>
        <taxon>Glomerellales</taxon>
        <taxon>Glomerellaceae</taxon>
        <taxon>Colletotrichum</taxon>
        <taxon>Colletotrichum spaethianum species complex</taxon>
    </lineage>
</organism>
<gene>
    <name evidence="1" type="ORF">CI238_13384</name>
</gene>
<name>A0A166XWC0_COLIC</name>
<comment type="caution">
    <text evidence="1">The sequence shown here is derived from an EMBL/GenBank/DDBJ whole genome shotgun (WGS) entry which is preliminary data.</text>
</comment>
<evidence type="ECO:0000313" key="2">
    <source>
        <dbReference type="Proteomes" id="UP000076584"/>
    </source>
</evidence>
<dbReference type="EMBL" id="LFIW01002269">
    <property type="protein sequence ID" value="KZL77015.1"/>
    <property type="molecule type" value="Genomic_DNA"/>
</dbReference>
<accession>A0A166XWC0</accession>
<sequence length="72" mass="8521">MQSTTPLRLRDHEFRSLDEQNVATFTPSLAYPIKRITEQTNADCTTYLRQRLRGIENRNLRSKERLRTDLAL</sequence>
<evidence type="ECO:0000313" key="1">
    <source>
        <dbReference type="EMBL" id="KZL77015.1"/>
    </source>
</evidence>